<evidence type="ECO:0000313" key="4">
    <source>
        <dbReference type="Proteomes" id="UP000315145"/>
    </source>
</evidence>
<protein>
    <recommendedName>
        <fullName evidence="6">T9SS type A sorting domain-containing protein</fullName>
    </recommendedName>
</protein>
<feature type="chain" id="PRO_5024319631" description="T9SS type A sorting domain-containing protein" evidence="1">
    <location>
        <begin position="26"/>
        <end position="197"/>
    </location>
</feature>
<dbReference type="RefSeq" id="WP_144114695.1">
    <property type="nucleotide sequence ID" value="NZ_JACHGE010000001.1"/>
</dbReference>
<sequence>MKKTMKNTKKAILMVAFLATVVGFANDSNSLIKKGAKKTAIVLKNVKVGNLLTIKDNYGIVLYKEAIKTEGSYTKGFDLTQLPDGDYVFELEKDLEINTIPFTVLHNQVTFNKTDEVTYFKPYVKQDQDLVYVTKLNPELKETTINVYAINGTESTLRFSEKITNTQSIEKVFKLTKGNFKIEINSGNKEYTTFINN</sequence>
<organism evidence="2 5">
    <name type="scientific">Algibacter amylolyticus</name>
    <dbReference type="NCBI Taxonomy" id="1608400"/>
    <lineage>
        <taxon>Bacteria</taxon>
        <taxon>Pseudomonadati</taxon>
        <taxon>Bacteroidota</taxon>
        <taxon>Flavobacteriia</taxon>
        <taxon>Flavobacteriales</taxon>
        <taxon>Flavobacteriaceae</taxon>
        <taxon>Algibacter</taxon>
    </lineage>
</organism>
<evidence type="ECO:0000256" key="1">
    <source>
        <dbReference type="SAM" id="SignalP"/>
    </source>
</evidence>
<dbReference type="EMBL" id="VWRS01000001">
    <property type="protein sequence ID" value="KAA5827341.1"/>
    <property type="molecule type" value="Genomic_DNA"/>
</dbReference>
<gene>
    <name evidence="2" type="ORF">F2B50_00405</name>
    <name evidence="3" type="ORF">FPF71_00405</name>
</gene>
<keyword evidence="1" id="KW-0732">Signal</keyword>
<dbReference type="Proteomes" id="UP000322315">
    <property type="component" value="Unassembled WGS sequence"/>
</dbReference>
<evidence type="ECO:0000313" key="5">
    <source>
        <dbReference type="Proteomes" id="UP000322315"/>
    </source>
</evidence>
<dbReference type="Proteomes" id="UP000315145">
    <property type="component" value="Unassembled WGS sequence"/>
</dbReference>
<name>A0A5M7BIF6_9FLAO</name>
<evidence type="ECO:0000313" key="2">
    <source>
        <dbReference type="EMBL" id="KAA5827341.1"/>
    </source>
</evidence>
<dbReference type="AlphaFoldDB" id="A0A5M7BIF6"/>
<evidence type="ECO:0008006" key="6">
    <source>
        <dbReference type="Google" id="ProtNLM"/>
    </source>
</evidence>
<comment type="caution">
    <text evidence="2">The sequence shown here is derived from an EMBL/GenBank/DDBJ whole genome shotgun (WGS) entry which is preliminary data.</text>
</comment>
<evidence type="ECO:0000313" key="3">
    <source>
        <dbReference type="EMBL" id="TSJ81586.1"/>
    </source>
</evidence>
<accession>A0A5M7BIF6</accession>
<dbReference type="EMBL" id="VMBF01000001">
    <property type="protein sequence ID" value="TSJ81586.1"/>
    <property type="molecule type" value="Genomic_DNA"/>
</dbReference>
<dbReference type="OrthoDB" id="1122048at2"/>
<keyword evidence="4" id="KW-1185">Reference proteome</keyword>
<feature type="signal peptide" evidence="1">
    <location>
        <begin position="1"/>
        <end position="25"/>
    </location>
</feature>
<reference evidence="3 4" key="2">
    <citation type="submission" date="2019-07" db="EMBL/GenBank/DDBJ databases">
        <title>Algibacter marinivivus sp. nov., isolated from the surface of a marine red alga.</title>
        <authorList>
            <person name="Zhong X."/>
            <person name="Xu W."/>
            <person name="Zhang Y."/>
            <person name="Zhang Q."/>
            <person name="Du Z."/>
        </authorList>
    </citation>
    <scope>NUCLEOTIDE SEQUENCE [LARGE SCALE GENOMIC DNA]</scope>
    <source>
        <strain evidence="3 4">RU-4-M-4</strain>
    </source>
</reference>
<reference evidence="2 5" key="1">
    <citation type="journal article" date="2015" name="Int. J. Syst. Evol. Microbiol.">
        <title>Algibacter amylolyticus sp. nov., isolated from intertidal sediment.</title>
        <authorList>
            <person name="Zhang D.C."/>
            <person name="Wu J."/>
            <person name="Neuner K."/>
            <person name="Yao J."/>
            <person name="Margesin R."/>
        </authorList>
    </citation>
    <scope>NUCLEOTIDE SEQUENCE [LARGE SCALE GENOMIC DNA]</scope>
    <source>
        <strain evidence="2 5">RU-4-M-4</strain>
    </source>
</reference>
<reference evidence="2" key="3">
    <citation type="submission" date="2019-09" db="EMBL/GenBank/DDBJ databases">
        <authorList>
            <person name="Zhang D.-C."/>
        </authorList>
    </citation>
    <scope>NUCLEOTIDE SEQUENCE</scope>
    <source>
        <strain evidence="2">RU-4-M-4</strain>
    </source>
</reference>
<proteinExistence type="predicted"/>